<sequence length="414" mass="46516">MIHLSYQPKNKLSPVKITGSKSESNRLLLLNALFDDALDLQNLSNAEDTQLMQNALKEKKEVVDIHHAGTAMRFLTAYFAIQNKETHILTGSQRMKERPIKILVDALKELGAEIEYLENDGFPPLKITGTELTQPTIDIPANISSQYITALLLIGTKLVNGLTINLIGKITSLPYLMMSVELLKNVGIEVEFTNNQLVVAYSKNILPQVFEIESDWSSASYFYSFIALSEPETTITIQNYRAKSLQGDAALQTIYRENFGVESSFEKNCLTLKKIKDFSLPTKILLDLNQTPDIAQTLAVTCLGLEIPCHFTGLETLKIKETDRLVALQNELSKFGAKVNITQQELSITAYNENNLSRELIVETYNDHRMAMAFAPLAILHSFSIKDPDVVKKSYPNFWSDWTSIGFVIRTAQQ</sequence>
<feature type="binding site" evidence="7">
    <location>
        <position position="145"/>
    </location>
    <ligand>
        <name>3-phosphoshikimate</name>
        <dbReference type="ChEBI" id="CHEBI:145989"/>
    </ligand>
</feature>
<feature type="binding site" evidence="7">
    <location>
        <position position="320"/>
    </location>
    <ligand>
        <name>3-phosphoshikimate</name>
        <dbReference type="ChEBI" id="CHEBI:145989"/>
    </ligand>
</feature>
<evidence type="ECO:0000256" key="3">
    <source>
        <dbReference type="ARBA" id="ARBA00022605"/>
    </source>
</evidence>
<dbReference type="GO" id="GO:0003866">
    <property type="term" value="F:3-phosphoshikimate 1-carboxyvinyltransferase activity"/>
    <property type="evidence" value="ECO:0007669"/>
    <property type="project" value="UniProtKB-UniRule"/>
</dbReference>
<dbReference type="STRING" id="865938.Weevi_1312"/>
<dbReference type="KEGG" id="wvi:Weevi_1312"/>
<feature type="binding site" evidence="7">
    <location>
        <position position="22"/>
    </location>
    <ligand>
        <name>3-phosphoshikimate</name>
        <dbReference type="ChEBI" id="CHEBI:145989"/>
    </ligand>
</feature>
<organism evidence="9 10">
    <name type="scientific">Weeksella virosa (strain ATCC 43766 / DSM 16922 / JCM 21250 / CCUG 30538 / CDC 9751 / IAM 14551 / NBRC 16016 / NCTC 11634 / CL345/78)</name>
    <dbReference type="NCBI Taxonomy" id="865938"/>
    <lineage>
        <taxon>Bacteria</taxon>
        <taxon>Pseudomonadati</taxon>
        <taxon>Bacteroidota</taxon>
        <taxon>Flavobacteriia</taxon>
        <taxon>Flavobacteriales</taxon>
        <taxon>Weeksellaceae</taxon>
        <taxon>Weeksella</taxon>
    </lineage>
</organism>
<keyword evidence="10" id="KW-1185">Reference proteome</keyword>
<evidence type="ECO:0000259" key="8">
    <source>
        <dbReference type="Pfam" id="PF00275"/>
    </source>
</evidence>
<feature type="binding site" evidence="7">
    <location>
        <position position="21"/>
    </location>
    <ligand>
        <name>phosphoenolpyruvate</name>
        <dbReference type="ChEBI" id="CHEBI:58702"/>
    </ligand>
</feature>
<dbReference type="UniPathway" id="UPA00053">
    <property type="reaction ID" value="UER00089"/>
</dbReference>
<evidence type="ECO:0000256" key="5">
    <source>
        <dbReference type="ARBA" id="ARBA00023141"/>
    </source>
</evidence>
<comment type="similarity">
    <text evidence="2 7">Belongs to the EPSP synthase family.</text>
</comment>
<comment type="caution">
    <text evidence="7">Lacks conserved residue(s) required for the propagation of feature annotation.</text>
</comment>
<dbReference type="HAMAP" id="MF_00210">
    <property type="entry name" value="EPSP_synth"/>
    <property type="match status" value="1"/>
</dbReference>
<evidence type="ECO:0000256" key="1">
    <source>
        <dbReference type="ARBA" id="ARBA00004811"/>
    </source>
</evidence>
<dbReference type="EC" id="2.5.1.19" evidence="7"/>
<accession>F0NXU8</accession>
<feature type="binding site" evidence="7">
    <location>
        <position position="26"/>
    </location>
    <ligand>
        <name>3-phosphoshikimate</name>
        <dbReference type="ChEBI" id="CHEBI:145989"/>
    </ligand>
</feature>
<dbReference type="GO" id="GO:0009423">
    <property type="term" value="P:chorismate biosynthetic process"/>
    <property type="evidence" value="ECO:0007669"/>
    <property type="project" value="UniProtKB-UniRule"/>
</dbReference>
<dbReference type="InterPro" id="IPR013792">
    <property type="entry name" value="RNA3'P_cycl/enolpyr_Trfase_a/b"/>
</dbReference>
<feature type="domain" description="Enolpyruvate transferase" evidence="8">
    <location>
        <begin position="60"/>
        <end position="401"/>
    </location>
</feature>
<feature type="binding site" evidence="7">
    <location>
        <position position="293"/>
    </location>
    <ligand>
        <name>3-phosphoshikimate</name>
        <dbReference type="ChEBI" id="CHEBI:145989"/>
    </ligand>
</feature>
<evidence type="ECO:0000256" key="2">
    <source>
        <dbReference type="ARBA" id="ARBA00009948"/>
    </source>
</evidence>
<keyword evidence="3 7" id="KW-0028">Amino-acid biosynthesis</keyword>
<dbReference type="Gene3D" id="3.65.10.10">
    <property type="entry name" value="Enolpyruvate transferase domain"/>
    <property type="match status" value="3"/>
</dbReference>
<feature type="binding site" evidence="7">
    <location>
        <position position="146"/>
    </location>
    <ligand>
        <name>phosphoenolpyruvate</name>
        <dbReference type="ChEBI" id="CHEBI:58702"/>
    </ligand>
</feature>
<evidence type="ECO:0000313" key="10">
    <source>
        <dbReference type="Proteomes" id="UP000008641"/>
    </source>
</evidence>
<comment type="pathway">
    <text evidence="1 7">Metabolic intermediate biosynthesis; chorismate biosynthesis; chorismate from D-erythrose 4-phosphate and phosphoenolpyruvate: step 6/7.</text>
</comment>
<proteinExistence type="inferred from homology"/>
<dbReference type="AlphaFoldDB" id="F0NXU8"/>
<dbReference type="GO" id="GO:0005737">
    <property type="term" value="C:cytoplasm"/>
    <property type="evidence" value="ECO:0007669"/>
    <property type="project" value="UniProtKB-SubCell"/>
</dbReference>
<dbReference type="GO" id="GO:0009073">
    <property type="term" value="P:aromatic amino acid family biosynthetic process"/>
    <property type="evidence" value="ECO:0007669"/>
    <property type="project" value="UniProtKB-KW"/>
</dbReference>
<comment type="catalytic activity">
    <reaction evidence="6">
        <text>3-phosphoshikimate + phosphoenolpyruvate = 5-O-(1-carboxyvinyl)-3-phosphoshikimate + phosphate</text>
        <dbReference type="Rhea" id="RHEA:21256"/>
        <dbReference type="ChEBI" id="CHEBI:43474"/>
        <dbReference type="ChEBI" id="CHEBI:57701"/>
        <dbReference type="ChEBI" id="CHEBI:58702"/>
        <dbReference type="ChEBI" id="CHEBI:145989"/>
        <dbReference type="EC" id="2.5.1.19"/>
    </reaction>
    <physiologicalReaction direction="left-to-right" evidence="6">
        <dbReference type="Rhea" id="RHEA:21257"/>
    </physiologicalReaction>
</comment>
<feature type="binding site" evidence="7">
    <location>
        <position position="172"/>
    </location>
    <ligand>
        <name>3-phosphoshikimate</name>
        <dbReference type="ChEBI" id="CHEBI:145989"/>
    </ligand>
</feature>
<reference evidence="9 10" key="1">
    <citation type="journal article" date="2011" name="Stand. Genomic Sci.">
        <title>Complete genome sequence of Weeksella virosa type strain (9751).</title>
        <authorList>
            <person name="Lang E."/>
            <person name="Teshima H."/>
            <person name="Lucas S."/>
            <person name="Lapidus A."/>
            <person name="Hammon N."/>
            <person name="Deshpande S."/>
            <person name="Nolan M."/>
            <person name="Cheng J.F."/>
            <person name="Pitluck S."/>
            <person name="Liolios K."/>
            <person name="Pagani I."/>
            <person name="Mikhailova N."/>
            <person name="Ivanova N."/>
            <person name="Mavromatis K."/>
            <person name="Pati A."/>
            <person name="Tapia R."/>
            <person name="Han C."/>
            <person name="Goodwin L."/>
            <person name="Chen A."/>
            <person name="Palaniappan K."/>
            <person name="Land M."/>
            <person name="Hauser L."/>
            <person name="Chang Y.J."/>
            <person name="Jeffries C.D."/>
            <person name="Brambilla E.M."/>
            <person name="Kopitz M."/>
            <person name="Rohde M."/>
            <person name="Goker M."/>
            <person name="Tindall B.J."/>
            <person name="Detter J.C."/>
            <person name="Woyke T."/>
            <person name="Bristow J."/>
            <person name="Eisen J.A."/>
            <person name="Markowitz V."/>
            <person name="Hugenholtz P."/>
            <person name="Klenk H.P."/>
            <person name="Kyrpides N.C."/>
        </authorList>
    </citation>
    <scope>NUCLEOTIDE SEQUENCE [LARGE SCALE GENOMIC DNA]</scope>
    <source>
        <strain evidence="10">ATCC 43766 / DSM 16922 / JCM 21250 / NBRC 16016 / NCTC 11634 / CL345/78</strain>
    </source>
</reference>
<feature type="binding site" evidence="7">
    <location>
        <position position="393"/>
    </location>
    <ligand>
        <name>phosphoenolpyruvate</name>
        <dbReference type="ChEBI" id="CHEBI:58702"/>
    </ligand>
</feature>
<evidence type="ECO:0000256" key="6">
    <source>
        <dbReference type="ARBA" id="ARBA00044633"/>
    </source>
</evidence>
<dbReference type="PROSITE" id="PS00885">
    <property type="entry name" value="EPSP_SYNTHASE_2"/>
    <property type="match status" value="1"/>
</dbReference>
<comment type="subunit">
    <text evidence="7">Monomer.</text>
</comment>
<feature type="binding site" evidence="7">
    <location>
        <position position="69"/>
    </location>
    <ligand>
        <name>phosphoenolpyruvate</name>
        <dbReference type="ChEBI" id="CHEBI:58702"/>
    </ligand>
</feature>
<protein>
    <recommendedName>
        <fullName evidence="7">3-phosphoshikimate 1-carboxyvinyltransferase</fullName>
        <ecNumber evidence="7">2.5.1.19</ecNumber>
    </recommendedName>
    <alternativeName>
        <fullName evidence="7">5-enolpyruvylshikimate-3-phosphate synthase</fullName>
        <shortName evidence="7">EPSP synthase</shortName>
        <shortName evidence="7">EPSPS</shortName>
    </alternativeName>
</protein>
<dbReference type="InterPro" id="IPR023193">
    <property type="entry name" value="EPSP_synthase_CS"/>
</dbReference>
<reference evidence="10" key="2">
    <citation type="journal article" date="2011" name="Stand. Genomic Sci.">
        <title>Complete genome sequence of Weeksella virosa type strain (9751T).</title>
        <authorList>
            <person name="Lang E."/>
            <person name="Teshima H."/>
            <person name="Lucas S."/>
            <person name="Lapidus A."/>
            <person name="Hammon N."/>
            <person name="Deshpande S."/>
            <person name="Nolan M."/>
            <person name="Cheng J."/>
            <person name="Pitluck S."/>
            <person name="Liolios K."/>
            <person name="Pagani I."/>
            <person name="Mikhailova N."/>
            <person name="Ivanova N."/>
            <person name="Mavromatis K."/>
            <person name="Pati A."/>
            <person name="Tapia R."/>
            <person name="Han C."/>
            <person name="Goodwin L."/>
            <person name="Chen A."/>
            <person name="Palaniappan K."/>
            <person name="Land M."/>
            <person name="Hauser L."/>
            <person name="Chang Y."/>
            <person name="Jeffries C."/>
            <person name="Brambilla E."/>
            <person name="Kopitz M."/>
            <person name="Rohde M."/>
            <person name="Goker M."/>
            <person name="Tindall B."/>
            <person name="Detter J."/>
            <person name="Woyke T."/>
            <person name="Bristow J."/>
            <person name="Eisen J."/>
            <person name="Markowitz V."/>
            <person name="Hugenholtz P."/>
            <person name="Klenk H."/>
            <person name="Kyrpides N."/>
        </authorList>
    </citation>
    <scope>NUCLEOTIDE SEQUENCE [LARGE SCALE GENOMIC DNA]</scope>
    <source>
        <strain evidence="10">ATCC 43766 / DSM 16922 / JCM 21250 / NBRC 16016 / NCTC 11634 / CL345/78</strain>
    </source>
</reference>
<gene>
    <name evidence="7" type="primary">aroA</name>
    <name evidence="9" type="ordered locus">Weevi_1312</name>
</gene>
<dbReference type="PANTHER" id="PTHR21090:SF5">
    <property type="entry name" value="PENTAFUNCTIONAL AROM POLYPEPTIDE"/>
    <property type="match status" value="1"/>
</dbReference>
<dbReference type="PIRSF" id="PIRSF000505">
    <property type="entry name" value="EPSPS"/>
    <property type="match status" value="1"/>
</dbReference>
<dbReference type="RefSeq" id="WP_013598406.1">
    <property type="nucleotide sequence ID" value="NC_015144.1"/>
</dbReference>
<evidence type="ECO:0000313" key="9">
    <source>
        <dbReference type="EMBL" id="ADX68016.1"/>
    </source>
</evidence>
<comment type="function">
    <text evidence="7">Catalyzes the transfer of the enolpyruvyl moiety of phosphoenolpyruvate (PEP) to the 5-hydroxyl of shikimate-3-phosphate (S3P) to produce enolpyruvyl shikimate-3-phosphate and inorganic phosphate.</text>
</comment>
<dbReference type="Pfam" id="PF00275">
    <property type="entry name" value="EPSP_synthase"/>
    <property type="match status" value="2"/>
</dbReference>
<dbReference type="InterPro" id="IPR006264">
    <property type="entry name" value="EPSP_synthase"/>
</dbReference>
<feature type="domain" description="Enolpyruvate transferase" evidence="8">
    <location>
        <begin position="14"/>
        <end position="58"/>
    </location>
</feature>
<name>F0NXU8_WEEVC</name>
<dbReference type="Proteomes" id="UP000008641">
    <property type="component" value="Chromosome"/>
</dbReference>
<dbReference type="HOGENOM" id="CLU_024321_0_0_10"/>
<keyword evidence="5 7" id="KW-0057">Aromatic amino acid biosynthesis</keyword>
<feature type="binding site" evidence="7">
    <location>
        <position position="98"/>
    </location>
    <ligand>
        <name>phosphoenolpyruvate</name>
        <dbReference type="ChEBI" id="CHEBI:58702"/>
    </ligand>
</feature>
<feature type="binding site" evidence="7">
    <location>
        <position position="324"/>
    </location>
    <ligand>
        <name>phosphoenolpyruvate</name>
        <dbReference type="ChEBI" id="CHEBI:58702"/>
    </ligand>
</feature>
<dbReference type="EMBL" id="CP002455">
    <property type="protein sequence ID" value="ADX68016.1"/>
    <property type="molecule type" value="Genomic_DNA"/>
</dbReference>
<feature type="binding site" evidence="7">
    <location>
        <position position="146"/>
    </location>
    <ligand>
        <name>3-phosphoshikimate</name>
        <dbReference type="ChEBI" id="CHEBI:145989"/>
    </ligand>
</feature>
<keyword evidence="4 7" id="KW-0808">Transferase</keyword>
<keyword evidence="7" id="KW-0963">Cytoplasm</keyword>
<dbReference type="InterPro" id="IPR001986">
    <property type="entry name" value="Enolpyruvate_Tfrase_dom"/>
</dbReference>
<dbReference type="PANTHER" id="PTHR21090">
    <property type="entry name" value="AROM/DEHYDROQUINATE SYNTHASE"/>
    <property type="match status" value="1"/>
</dbReference>
<feature type="binding site" evidence="7">
    <location>
        <position position="369"/>
    </location>
    <ligand>
        <name>phosphoenolpyruvate</name>
        <dbReference type="ChEBI" id="CHEBI:58702"/>
    </ligand>
</feature>
<dbReference type="GO" id="GO:0008652">
    <property type="term" value="P:amino acid biosynthetic process"/>
    <property type="evidence" value="ECO:0007669"/>
    <property type="project" value="UniProtKB-KW"/>
</dbReference>
<feature type="binding site" evidence="7">
    <location>
        <position position="21"/>
    </location>
    <ligand>
        <name>3-phosphoshikimate</name>
        <dbReference type="ChEBI" id="CHEBI:145989"/>
    </ligand>
</feature>
<dbReference type="SUPFAM" id="SSF55205">
    <property type="entry name" value="EPT/RTPC-like"/>
    <property type="match status" value="1"/>
</dbReference>
<dbReference type="InterPro" id="IPR036968">
    <property type="entry name" value="Enolpyruvate_Tfrase_sf"/>
</dbReference>
<feature type="binding site" evidence="7">
    <location>
        <position position="144"/>
    </location>
    <ligand>
        <name>3-phosphoshikimate</name>
        <dbReference type="ChEBI" id="CHEBI:145989"/>
    </ligand>
</feature>
<comment type="subcellular location">
    <subcellularLocation>
        <location evidence="7">Cytoplasm</location>
    </subcellularLocation>
</comment>
<dbReference type="OrthoDB" id="9809920at2"/>
<dbReference type="eggNOG" id="COG0128">
    <property type="taxonomic scope" value="Bacteria"/>
</dbReference>
<feature type="active site" description="Proton acceptor" evidence="7">
    <location>
        <position position="293"/>
    </location>
</feature>
<evidence type="ECO:0000256" key="7">
    <source>
        <dbReference type="HAMAP-Rule" id="MF_00210"/>
    </source>
</evidence>
<evidence type="ECO:0000256" key="4">
    <source>
        <dbReference type="ARBA" id="ARBA00022679"/>
    </source>
</evidence>